<proteinExistence type="predicted"/>
<dbReference type="AlphaFoldDB" id="A0A2Z6Q8N3"/>
<reference evidence="1 2" key="1">
    <citation type="submission" date="2017-11" db="EMBL/GenBank/DDBJ databases">
        <title>The genome of Rhizophagus clarus HR1 reveals common genetic basis of auxotrophy among arbuscular mycorrhizal fungi.</title>
        <authorList>
            <person name="Kobayashi Y."/>
        </authorList>
    </citation>
    <scope>NUCLEOTIDE SEQUENCE [LARGE SCALE GENOMIC DNA]</scope>
    <source>
        <strain evidence="1 2">HR1</strain>
    </source>
</reference>
<comment type="caution">
    <text evidence="1">The sequence shown here is derived from an EMBL/GenBank/DDBJ whole genome shotgun (WGS) entry which is preliminary data.</text>
</comment>
<keyword evidence="2" id="KW-1185">Reference proteome</keyword>
<dbReference type="EMBL" id="BEXD01000335">
    <property type="protein sequence ID" value="GBB86560.1"/>
    <property type="molecule type" value="Genomic_DNA"/>
</dbReference>
<protein>
    <submittedName>
        <fullName evidence="1">Uncharacterized protein</fullName>
    </submittedName>
</protein>
<name>A0A2Z6Q8N3_9GLOM</name>
<dbReference type="Proteomes" id="UP000247702">
    <property type="component" value="Unassembled WGS sequence"/>
</dbReference>
<sequence>MLTSLCYLSSSAQLMMEQLDEINKEHQLYVNMILDKGKLKSLNTGKDLLKIDMDVDILHQLIATLIAQSVSIPPTSAKPNPS</sequence>
<gene>
    <name evidence="1" type="ORF">RclHR1_00130001</name>
</gene>
<organism evidence="1 2">
    <name type="scientific">Rhizophagus clarus</name>
    <dbReference type="NCBI Taxonomy" id="94130"/>
    <lineage>
        <taxon>Eukaryota</taxon>
        <taxon>Fungi</taxon>
        <taxon>Fungi incertae sedis</taxon>
        <taxon>Mucoromycota</taxon>
        <taxon>Glomeromycotina</taxon>
        <taxon>Glomeromycetes</taxon>
        <taxon>Glomerales</taxon>
        <taxon>Glomeraceae</taxon>
        <taxon>Rhizophagus</taxon>
    </lineage>
</organism>
<accession>A0A2Z6Q8N3</accession>
<evidence type="ECO:0000313" key="1">
    <source>
        <dbReference type="EMBL" id="GBB86560.1"/>
    </source>
</evidence>
<evidence type="ECO:0000313" key="2">
    <source>
        <dbReference type="Proteomes" id="UP000247702"/>
    </source>
</evidence>